<keyword evidence="1" id="KW-1133">Transmembrane helix</keyword>
<dbReference type="EMBL" id="JABBXH010000001">
    <property type="protein sequence ID" value="NMP30692.1"/>
    <property type="molecule type" value="Genomic_DNA"/>
</dbReference>
<keyword evidence="3" id="KW-1185">Reference proteome</keyword>
<feature type="transmembrane region" description="Helical" evidence="1">
    <location>
        <begin position="189"/>
        <end position="210"/>
    </location>
</feature>
<keyword evidence="1" id="KW-0812">Transmembrane</keyword>
<keyword evidence="1" id="KW-0472">Membrane</keyword>
<evidence type="ECO:0000313" key="2">
    <source>
        <dbReference type="EMBL" id="NMP30692.1"/>
    </source>
</evidence>
<comment type="caution">
    <text evidence="2">The sequence shown here is derived from an EMBL/GenBank/DDBJ whole genome shotgun (WGS) entry which is preliminary data.</text>
</comment>
<sequence>MALIGLQFVIWSITGVYMVVMDIDYIHGDSLIENHQITIDATKVNYTLPALINAYPDAIEIELGNLLEQAVYRFKRKNSGNRVMVSAIDGSLLSPLTQDTAQEIAEFYYAGGGTISAINLIAQTPPFELSARHLPSWQIIFDDNESSVLYVSALTGNIVTKRHQYWRMFDWMFRFHVMDYQDSEIDNQLLFWIALFGLIAAFSGAALAYFRVYKPYQHKRKVSANNRVSI</sequence>
<organism evidence="2 3">
    <name type="scientific">Thalassotalea algicola</name>
    <dbReference type="NCBI Taxonomy" id="2716224"/>
    <lineage>
        <taxon>Bacteria</taxon>
        <taxon>Pseudomonadati</taxon>
        <taxon>Pseudomonadota</taxon>
        <taxon>Gammaproteobacteria</taxon>
        <taxon>Alteromonadales</taxon>
        <taxon>Colwelliaceae</taxon>
        <taxon>Thalassotalea</taxon>
    </lineage>
</organism>
<evidence type="ECO:0000256" key="1">
    <source>
        <dbReference type="SAM" id="Phobius"/>
    </source>
</evidence>
<gene>
    <name evidence="2" type="ORF">HII17_03870</name>
</gene>
<dbReference type="AlphaFoldDB" id="A0A7Y0Q6C9"/>
<reference evidence="2 3" key="1">
    <citation type="submission" date="2020-04" db="EMBL/GenBank/DDBJ databases">
        <title>Thalassotalea sp. M1531, isolated from the surface of marine red alga.</title>
        <authorList>
            <person name="Pang L."/>
            <person name="Lu D.-C."/>
        </authorList>
    </citation>
    <scope>NUCLEOTIDE SEQUENCE [LARGE SCALE GENOMIC DNA]</scope>
    <source>
        <strain evidence="2 3">M1531</strain>
    </source>
</reference>
<dbReference type="Proteomes" id="UP000568664">
    <property type="component" value="Unassembled WGS sequence"/>
</dbReference>
<name>A0A7Y0Q6C9_9GAMM</name>
<accession>A0A7Y0Q6C9</accession>
<proteinExistence type="predicted"/>
<protein>
    <submittedName>
        <fullName evidence="2">PepSY domain-containing protein</fullName>
    </submittedName>
</protein>
<evidence type="ECO:0000313" key="3">
    <source>
        <dbReference type="Proteomes" id="UP000568664"/>
    </source>
</evidence>